<name>A0A849AMN3_9MICO</name>
<dbReference type="GO" id="GO:0004519">
    <property type="term" value="F:endonuclease activity"/>
    <property type="evidence" value="ECO:0007669"/>
    <property type="project" value="UniProtKB-KW"/>
</dbReference>
<dbReference type="EMBL" id="JABENB010000001">
    <property type="protein sequence ID" value="NNG38072.1"/>
    <property type="molecule type" value="Genomic_DNA"/>
</dbReference>
<dbReference type="AlphaFoldDB" id="A0A849AMN3"/>
<keyword evidence="1" id="KW-0255">Endonuclease</keyword>
<comment type="caution">
    <text evidence="1">The sequence shown here is derived from an EMBL/GenBank/DDBJ whole genome shotgun (WGS) entry which is preliminary data.</text>
</comment>
<dbReference type="Proteomes" id="UP000557772">
    <property type="component" value="Unassembled WGS sequence"/>
</dbReference>
<dbReference type="SUPFAM" id="SSF48150">
    <property type="entry name" value="DNA-glycosylase"/>
    <property type="match status" value="1"/>
</dbReference>
<keyword evidence="2" id="KW-1185">Reference proteome</keyword>
<evidence type="ECO:0000313" key="2">
    <source>
        <dbReference type="Proteomes" id="UP000557772"/>
    </source>
</evidence>
<organism evidence="1 2">
    <name type="scientific">Flexivirga aerilata</name>
    <dbReference type="NCBI Taxonomy" id="1656889"/>
    <lineage>
        <taxon>Bacteria</taxon>
        <taxon>Bacillati</taxon>
        <taxon>Actinomycetota</taxon>
        <taxon>Actinomycetes</taxon>
        <taxon>Micrococcales</taxon>
        <taxon>Dermacoccaceae</taxon>
        <taxon>Flexivirga</taxon>
    </lineage>
</organism>
<keyword evidence="1" id="KW-0540">Nuclease</keyword>
<proteinExistence type="predicted"/>
<reference evidence="1 2" key="1">
    <citation type="submission" date="2020-05" db="EMBL/GenBank/DDBJ databases">
        <title>Flexivirga sp. ID2601S isolated from air conditioner.</title>
        <authorList>
            <person name="Kim D.H."/>
        </authorList>
    </citation>
    <scope>NUCLEOTIDE SEQUENCE [LARGE SCALE GENOMIC DNA]</scope>
    <source>
        <strain evidence="1 2">ID2601S</strain>
    </source>
</reference>
<dbReference type="GO" id="GO:0006281">
    <property type="term" value="P:DNA repair"/>
    <property type="evidence" value="ECO:0007669"/>
    <property type="project" value="InterPro"/>
</dbReference>
<keyword evidence="1" id="KW-0378">Hydrolase</keyword>
<protein>
    <submittedName>
        <fullName evidence="1">Endonuclease</fullName>
    </submittedName>
</protein>
<gene>
    <name evidence="1" type="ORF">HJ588_02125</name>
</gene>
<dbReference type="InterPro" id="IPR011257">
    <property type="entry name" value="DNA_glycosylase"/>
</dbReference>
<accession>A0A849AMN3</accession>
<dbReference type="RefSeq" id="WP_171151508.1">
    <property type="nucleotide sequence ID" value="NZ_JABENB010000001.1"/>
</dbReference>
<dbReference type="Gene3D" id="1.10.340.30">
    <property type="entry name" value="Hypothetical protein, domain 2"/>
    <property type="match status" value="1"/>
</dbReference>
<evidence type="ECO:0000313" key="1">
    <source>
        <dbReference type="EMBL" id="NNG38072.1"/>
    </source>
</evidence>
<sequence>MTTQRQLVSDLLRDHGRTYAAEASITLRNKPAPLFQLLTLSMLFAAPINASVATASARELWAAGWRTPQQLRDSTWQQRVDALGRGGYRRYDESTARHLDAAAEHLLDAYAGDLRRLRDSAGGEVDGIREKLREFPRIGPTAADIFCREVQQVWPQVRPFFDKRALTGAEKLGLPADPDQLAALVDADQLAELAAALVRADLA</sequence>